<reference evidence="1 2" key="1">
    <citation type="submission" date="2020-02" db="EMBL/GenBank/DDBJ databases">
        <title>Genome sequence of the type strain CGMCC 1.15528 of Mesorhizobium zhangyense.</title>
        <authorList>
            <person name="Gao J."/>
            <person name="Sun J."/>
        </authorList>
    </citation>
    <scope>NUCLEOTIDE SEQUENCE [LARGE SCALE GENOMIC DNA]</scope>
    <source>
        <strain evidence="1 2">CGMCC 1.15528</strain>
    </source>
</reference>
<dbReference type="RefSeq" id="WP_165116907.1">
    <property type="nucleotide sequence ID" value="NZ_JAAKZG010000004.1"/>
</dbReference>
<dbReference type="GO" id="GO:0005829">
    <property type="term" value="C:cytosol"/>
    <property type="evidence" value="ECO:0007669"/>
    <property type="project" value="TreeGrafter"/>
</dbReference>
<dbReference type="PANTHER" id="PTHR11803">
    <property type="entry name" value="2-IMINOBUTANOATE/2-IMINOPROPANOATE DEAMINASE RIDA"/>
    <property type="match status" value="1"/>
</dbReference>
<dbReference type="Pfam" id="PF01042">
    <property type="entry name" value="Ribonuc_L-PSP"/>
    <property type="match status" value="1"/>
</dbReference>
<evidence type="ECO:0000313" key="1">
    <source>
        <dbReference type="EMBL" id="NGN41416.1"/>
    </source>
</evidence>
<dbReference type="Gene3D" id="3.30.1330.40">
    <property type="entry name" value="RutC-like"/>
    <property type="match status" value="1"/>
</dbReference>
<proteinExistence type="predicted"/>
<dbReference type="CDD" id="cd00448">
    <property type="entry name" value="YjgF_YER057c_UK114_family"/>
    <property type="match status" value="1"/>
</dbReference>
<dbReference type="GO" id="GO:0019239">
    <property type="term" value="F:deaminase activity"/>
    <property type="evidence" value="ECO:0007669"/>
    <property type="project" value="TreeGrafter"/>
</dbReference>
<dbReference type="PANTHER" id="PTHR11803:SF39">
    <property type="entry name" value="2-IMINOBUTANOATE_2-IMINOPROPANOATE DEAMINASE"/>
    <property type="match status" value="1"/>
</dbReference>
<dbReference type="SUPFAM" id="SSF55298">
    <property type="entry name" value="YjgF-like"/>
    <property type="match status" value="1"/>
</dbReference>
<organism evidence="1 2">
    <name type="scientific">Mesorhizobium zhangyense</name>
    <dbReference type="NCBI Taxonomy" id="1776730"/>
    <lineage>
        <taxon>Bacteria</taxon>
        <taxon>Pseudomonadati</taxon>
        <taxon>Pseudomonadota</taxon>
        <taxon>Alphaproteobacteria</taxon>
        <taxon>Hyphomicrobiales</taxon>
        <taxon>Phyllobacteriaceae</taxon>
        <taxon>Mesorhizobium</taxon>
    </lineage>
</organism>
<dbReference type="Proteomes" id="UP000481252">
    <property type="component" value="Unassembled WGS sequence"/>
</dbReference>
<name>A0A7C9R729_9HYPH</name>
<dbReference type="AlphaFoldDB" id="A0A7C9R729"/>
<sequence>MSDSTRKSATHYAIGKKNPNLPFHPAVRAGDYIFVSGQVPKDENNNMISGTIEEETLATLKTIERVIAHEGATLSDVVRITTYLEDTRDFGRYNRAFLEGIGDAVLARTTVEARAVINTKIEMDAIVYKPLAAGKA</sequence>
<comment type="caution">
    <text evidence="1">The sequence shown here is derived from an EMBL/GenBank/DDBJ whole genome shotgun (WGS) entry which is preliminary data.</text>
</comment>
<dbReference type="InterPro" id="IPR006175">
    <property type="entry name" value="YjgF/YER057c/UK114"/>
</dbReference>
<evidence type="ECO:0000313" key="2">
    <source>
        <dbReference type="Proteomes" id="UP000481252"/>
    </source>
</evidence>
<dbReference type="InterPro" id="IPR035959">
    <property type="entry name" value="RutC-like_sf"/>
</dbReference>
<accession>A0A7C9R729</accession>
<protein>
    <submittedName>
        <fullName evidence="1">RidA family protein</fullName>
    </submittedName>
</protein>
<keyword evidence="2" id="KW-1185">Reference proteome</keyword>
<gene>
    <name evidence="1" type="ORF">G6N74_10085</name>
</gene>
<dbReference type="EMBL" id="JAAKZG010000004">
    <property type="protein sequence ID" value="NGN41416.1"/>
    <property type="molecule type" value="Genomic_DNA"/>
</dbReference>